<dbReference type="OrthoDB" id="9781481at2"/>
<evidence type="ECO:0008006" key="3">
    <source>
        <dbReference type="Google" id="ProtNLM"/>
    </source>
</evidence>
<accession>A0A238Y137</accession>
<protein>
    <recommendedName>
        <fullName evidence="3">DUF3553 domain-containing protein</fullName>
    </recommendedName>
</protein>
<dbReference type="Proteomes" id="UP000198324">
    <property type="component" value="Unassembled WGS sequence"/>
</dbReference>
<evidence type="ECO:0000313" key="1">
    <source>
        <dbReference type="EMBL" id="SNR64690.1"/>
    </source>
</evidence>
<proteinExistence type="predicted"/>
<dbReference type="RefSeq" id="WP_089271524.1">
    <property type="nucleotide sequence ID" value="NZ_FZOC01000001.1"/>
</dbReference>
<name>A0A238Y137_9BACT</name>
<sequence length="292" mass="32512">MSEAPFPVGSYVTNSKVPDWGTGKVLALGDQGKRQVLFEFGGVRLMPMDVLLAASAPQRHPLFSRVDARTDVRGVRSFLQLEKAFTDAFTQGFEDPAYLSSEREYKVAAAAQMAELCSSGELASLLAQGAHAEVCERAKRLVSKTNLIFPNEKMALSDGLKRGEAEQRRFATAFFDVLYGDGDFGPRFEAFATVLEELDALKWTTATYFLFLAHPDRHPFVKPSNMQEAAKAYAFDIGYDSRPNWRSYSRMQDFVRYVAGVLERRGGMAPRDCIDVQGFIWCSLQAVSARKG</sequence>
<gene>
    <name evidence="1" type="ORF">SAMN04488503_0586</name>
</gene>
<keyword evidence="2" id="KW-1185">Reference proteome</keyword>
<organism evidence="1 2">
    <name type="scientific">Humidesulfovibrio mexicanus</name>
    <dbReference type="NCBI Taxonomy" id="147047"/>
    <lineage>
        <taxon>Bacteria</taxon>
        <taxon>Pseudomonadati</taxon>
        <taxon>Thermodesulfobacteriota</taxon>
        <taxon>Desulfovibrionia</taxon>
        <taxon>Desulfovibrionales</taxon>
        <taxon>Desulfovibrionaceae</taxon>
        <taxon>Humidesulfovibrio</taxon>
    </lineage>
</organism>
<dbReference type="AlphaFoldDB" id="A0A238Y137"/>
<dbReference type="EMBL" id="FZOC01000001">
    <property type="protein sequence ID" value="SNR64690.1"/>
    <property type="molecule type" value="Genomic_DNA"/>
</dbReference>
<evidence type="ECO:0000313" key="2">
    <source>
        <dbReference type="Proteomes" id="UP000198324"/>
    </source>
</evidence>
<reference evidence="1 2" key="1">
    <citation type="submission" date="2017-06" db="EMBL/GenBank/DDBJ databases">
        <authorList>
            <person name="Kim H.J."/>
            <person name="Triplett B.A."/>
        </authorList>
    </citation>
    <scope>NUCLEOTIDE SEQUENCE [LARGE SCALE GENOMIC DNA]</scope>
    <source>
        <strain evidence="1 2">DSM 13116</strain>
    </source>
</reference>